<evidence type="ECO:0000313" key="3">
    <source>
        <dbReference type="Proteomes" id="UP001359559"/>
    </source>
</evidence>
<name>A0AAN9KJV7_CLITE</name>
<dbReference type="AlphaFoldDB" id="A0AAN9KJV7"/>
<evidence type="ECO:0000313" key="2">
    <source>
        <dbReference type="EMBL" id="KAK7318494.1"/>
    </source>
</evidence>
<proteinExistence type="predicted"/>
<comment type="caution">
    <text evidence="2">The sequence shown here is derived from an EMBL/GenBank/DDBJ whole genome shotgun (WGS) entry which is preliminary data.</text>
</comment>
<protein>
    <submittedName>
        <fullName evidence="2">Uncharacterized protein</fullName>
    </submittedName>
</protein>
<sequence>MTKKGRKELMSSVPWRGDNAAPSPPVNSKTIPSRLILSYATASTTIHHPELIYISGERLEQIAANECASLTVQR</sequence>
<gene>
    <name evidence="2" type="ORF">RJT34_03196</name>
</gene>
<keyword evidence="3" id="KW-1185">Reference proteome</keyword>
<reference evidence="2 3" key="1">
    <citation type="submission" date="2024-01" db="EMBL/GenBank/DDBJ databases">
        <title>The genomes of 5 underutilized Papilionoideae crops provide insights into root nodulation and disease resistance.</title>
        <authorList>
            <person name="Yuan L."/>
        </authorList>
    </citation>
    <scope>NUCLEOTIDE SEQUENCE [LARGE SCALE GENOMIC DNA]</scope>
    <source>
        <strain evidence="2">LY-2023</strain>
        <tissue evidence="2">Leaf</tissue>
    </source>
</reference>
<accession>A0AAN9KJV7</accession>
<evidence type="ECO:0000256" key="1">
    <source>
        <dbReference type="SAM" id="MobiDB-lite"/>
    </source>
</evidence>
<dbReference type="EMBL" id="JAYKXN010000001">
    <property type="protein sequence ID" value="KAK7318494.1"/>
    <property type="molecule type" value="Genomic_DNA"/>
</dbReference>
<feature type="region of interest" description="Disordered" evidence="1">
    <location>
        <begin position="1"/>
        <end position="27"/>
    </location>
</feature>
<organism evidence="2 3">
    <name type="scientific">Clitoria ternatea</name>
    <name type="common">Butterfly pea</name>
    <dbReference type="NCBI Taxonomy" id="43366"/>
    <lineage>
        <taxon>Eukaryota</taxon>
        <taxon>Viridiplantae</taxon>
        <taxon>Streptophyta</taxon>
        <taxon>Embryophyta</taxon>
        <taxon>Tracheophyta</taxon>
        <taxon>Spermatophyta</taxon>
        <taxon>Magnoliopsida</taxon>
        <taxon>eudicotyledons</taxon>
        <taxon>Gunneridae</taxon>
        <taxon>Pentapetalae</taxon>
        <taxon>rosids</taxon>
        <taxon>fabids</taxon>
        <taxon>Fabales</taxon>
        <taxon>Fabaceae</taxon>
        <taxon>Papilionoideae</taxon>
        <taxon>50 kb inversion clade</taxon>
        <taxon>NPAAA clade</taxon>
        <taxon>indigoferoid/millettioid clade</taxon>
        <taxon>Phaseoleae</taxon>
        <taxon>Clitoria</taxon>
    </lineage>
</organism>
<dbReference type="Proteomes" id="UP001359559">
    <property type="component" value="Unassembled WGS sequence"/>
</dbReference>